<reference evidence="1 2" key="1">
    <citation type="journal article" date="2015" name="Plant Cell">
        <title>Oil accumulation by the oleaginous diatom Fistulifera solaris as revealed by the genome and transcriptome.</title>
        <authorList>
            <person name="Tanaka T."/>
            <person name="Maeda Y."/>
            <person name="Veluchamy A."/>
            <person name="Tanaka M."/>
            <person name="Abida H."/>
            <person name="Marechal E."/>
            <person name="Bowler C."/>
            <person name="Muto M."/>
            <person name="Sunaga Y."/>
            <person name="Tanaka M."/>
            <person name="Yoshino T."/>
            <person name="Taniguchi T."/>
            <person name="Fukuda Y."/>
            <person name="Nemoto M."/>
            <person name="Matsumoto M."/>
            <person name="Wong P.S."/>
            <person name="Aburatani S."/>
            <person name="Fujibuchi W."/>
        </authorList>
    </citation>
    <scope>NUCLEOTIDE SEQUENCE [LARGE SCALE GENOMIC DNA]</scope>
    <source>
        <strain evidence="1 2">JPCC DA0580</strain>
    </source>
</reference>
<gene>
    <name evidence="1" type="ORF">FisN_2Lh183</name>
</gene>
<protein>
    <submittedName>
        <fullName evidence="1">Uncharacterized protein</fullName>
    </submittedName>
</protein>
<dbReference type="Proteomes" id="UP000198406">
    <property type="component" value="Unassembled WGS sequence"/>
</dbReference>
<keyword evidence="2" id="KW-1185">Reference proteome</keyword>
<name>A0A1Z5JAL3_FISSO</name>
<comment type="caution">
    <text evidence="1">The sequence shown here is derived from an EMBL/GenBank/DDBJ whole genome shotgun (WGS) entry which is preliminary data.</text>
</comment>
<organism evidence="1 2">
    <name type="scientific">Fistulifera solaris</name>
    <name type="common">Oleaginous diatom</name>
    <dbReference type="NCBI Taxonomy" id="1519565"/>
    <lineage>
        <taxon>Eukaryota</taxon>
        <taxon>Sar</taxon>
        <taxon>Stramenopiles</taxon>
        <taxon>Ochrophyta</taxon>
        <taxon>Bacillariophyta</taxon>
        <taxon>Bacillariophyceae</taxon>
        <taxon>Bacillariophycidae</taxon>
        <taxon>Naviculales</taxon>
        <taxon>Naviculaceae</taxon>
        <taxon>Fistulifera</taxon>
    </lineage>
</organism>
<dbReference type="AlphaFoldDB" id="A0A1Z5JAL3"/>
<accession>A0A1Z5JAL3</accession>
<proteinExistence type="predicted"/>
<evidence type="ECO:0000313" key="2">
    <source>
        <dbReference type="Proteomes" id="UP000198406"/>
    </source>
</evidence>
<evidence type="ECO:0000313" key="1">
    <source>
        <dbReference type="EMBL" id="GAX10999.1"/>
    </source>
</evidence>
<dbReference type="EMBL" id="BDSP01000032">
    <property type="protein sequence ID" value="GAX10999.1"/>
    <property type="molecule type" value="Genomic_DNA"/>
</dbReference>
<sequence>MVWFEKIPLEDFDDKKTLLMLQIRATKWSTIQFYRKLCPPKSVEGLFEDMKNSTLIWMNEESFILLNKLPQTVPINATFQRATARVSFGGKVMFVYGKSESVVADCIAQFLCLQDRGGKVVQLGTDRSNSNDPFVPTSFLTPEFIETFTEMNRHRQLKLNESCFLSPKESIALASHHRPMDLNISCQFEDKGNAFVKALSERTTHFGTLRFASSFPMISALMSTVSQIELIMKSNDLKNPQLVLPLTSPAWRVQYDIFGCGYLSNKIEPFNVVPRAVMLTFHHRLPVRFHTNFLQGSGDLRELGMIYSSNDPPSAVQQMELLQAIEANQHLYHLELGCLDILFAFWEKLLTVIGSQSSLRTVIFRVHGQKVPSQVDLDHLATLTSFMRQHIHVDVVLKFDGGKKGLYRKAKAIVEPVRLQNRARVLTHASDHDRSAVLGNALTKWARGSVTKTGILLKENVDVLCSLVDSPDFPF</sequence>
<dbReference type="InParanoid" id="A0A1Z5JAL3"/>